<organism evidence="2 3">
    <name type="scientific">Segatella copri</name>
    <dbReference type="NCBI Taxonomy" id="165179"/>
    <lineage>
        <taxon>Bacteria</taxon>
        <taxon>Pseudomonadati</taxon>
        <taxon>Bacteroidota</taxon>
        <taxon>Bacteroidia</taxon>
        <taxon>Bacteroidales</taxon>
        <taxon>Prevotellaceae</taxon>
        <taxon>Segatella</taxon>
    </lineage>
</organism>
<feature type="signal peptide" evidence="1">
    <location>
        <begin position="1"/>
        <end position="22"/>
    </location>
</feature>
<protein>
    <submittedName>
        <fullName evidence="2">Uncharacterized protein</fullName>
    </submittedName>
</protein>
<feature type="chain" id="PRO_5043902296" evidence="1">
    <location>
        <begin position="23"/>
        <end position="415"/>
    </location>
</feature>
<evidence type="ECO:0000256" key="1">
    <source>
        <dbReference type="SAM" id="SignalP"/>
    </source>
</evidence>
<dbReference type="Proteomes" id="UP001208620">
    <property type="component" value="Unassembled WGS sequence"/>
</dbReference>
<dbReference type="Gene3D" id="3.30.1660.40">
    <property type="entry name" value="FlgT, N-terminal domain"/>
    <property type="match status" value="1"/>
</dbReference>
<sequence>MKTKILFLVVLLALAPPFSTFSYGQAALRGLVGGLLRKAVEKKNNNTKTMEAATTRTDGNSATNTNEVTLVVSGDGETKDKAINIALRSAIEQAYGTFVSANTTIVNDELTRDEIVTISNGNIKGYKELSSMQVGGKTAVTLEATVSISNLITYAQSKGASAEFAGATFARNVKMKELYKQNETKALDNLLTQVKFMLPSCYDLGLSDIGEPKESYNYPNCYELAIYVDFKPNANTKVLCDLFLNTLKSLSSEKPSRPSRDQGSELHFYWQGELNKETQEYVRGHSTLQAEFFSKGYNPYGFYLRNPYWVEERFWAQLQNVTTAFQYSFVITDNLGGKSYLEPKMAGPYYDNLVPYGLIKEIKNPSSLIYGNDFVYKCSQGQIVNFEEGFRMQIKLVIPKDDIAKYSKFDVSLRK</sequence>
<gene>
    <name evidence="2" type="ORF">ONT01_11145</name>
</gene>
<keyword evidence="1" id="KW-0732">Signal</keyword>
<dbReference type="RefSeq" id="WP_264949181.1">
    <property type="nucleotide sequence ID" value="NZ_JAPDVB010000001.1"/>
</dbReference>
<reference evidence="2" key="1">
    <citation type="submission" date="2022-11" db="EMBL/GenBank/DDBJ databases">
        <title>Genomic repertoires linked with pathogenic potency of arthritogenic Prevotella copri isolated from the gut of rheumatoid arthritis patients.</title>
        <authorList>
            <person name="Nii T."/>
            <person name="Maeda Y."/>
            <person name="Motooka D."/>
            <person name="Naito M."/>
            <person name="Matsumoto Y."/>
            <person name="Ogawa T."/>
            <person name="Oguro-Igashira E."/>
            <person name="Kishikawa T."/>
            <person name="Yamashita M."/>
            <person name="Koizumi S."/>
            <person name="Kurakawa T."/>
            <person name="Okumura R."/>
            <person name="Kayama H."/>
            <person name="Murakami M."/>
            <person name="Sakaguchi T."/>
            <person name="Das B."/>
            <person name="Nakamura S."/>
            <person name="Okada Y."/>
            <person name="Kumanogoh A."/>
            <person name="Takeda K."/>
        </authorList>
    </citation>
    <scope>NUCLEOTIDE SEQUENCE</scope>
    <source>
        <strain evidence="2">H105_2-2</strain>
    </source>
</reference>
<evidence type="ECO:0000313" key="2">
    <source>
        <dbReference type="EMBL" id="MCW4138314.1"/>
    </source>
</evidence>
<accession>A0AAW5UL92</accession>
<comment type="caution">
    <text evidence="2">The sequence shown here is derived from an EMBL/GenBank/DDBJ whole genome shotgun (WGS) entry which is preliminary data.</text>
</comment>
<evidence type="ECO:0000313" key="3">
    <source>
        <dbReference type="Proteomes" id="UP001208620"/>
    </source>
</evidence>
<dbReference type="AlphaFoldDB" id="A0AAW5UL92"/>
<proteinExistence type="predicted"/>
<dbReference type="EMBL" id="JAPDVD010000001">
    <property type="protein sequence ID" value="MCW4138314.1"/>
    <property type="molecule type" value="Genomic_DNA"/>
</dbReference>
<name>A0AAW5UL92_9BACT</name>
<dbReference type="InterPro" id="IPR038180">
    <property type="entry name" value="FlgT_N_sf"/>
</dbReference>